<dbReference type="PANTHER" id="PTHR23226">
    <property type="entry name" value="ZINC FINGER AND SCAN DOMAIN-CONTAINING"/>
    <property type="match status" value="1"/>
</dbReference>
<evidence type="ECO:0000256" key="7">
    <source>
        <dbReference type="PROSITE-ProRule" id="PRU00042"/>
    </source>
</evidence>
<feature type="domain" description="C2H2-type" evidence="8">
    <location>
        <begin position="1"/>
        <end position="20"/>
    </location>
</feature>
<accession>A0A7K5A3P3</accession>
<feature type="domain" description="C2H2-type" evidence="8">
    <location>
        <begin position="21"/>
        <end position="48"/>
    </location>
</feature>
<evidence type="ECO:0000256" key="3">
    <source>
        <dbReference type="ARBA" id="ARBA00022737"/>
    </source>
</evidence>
<keyword evidence="2" id="KW-0479">Metal-binding</keyword>
<dbReference type="GO" id="GO:0008270">
    <property type="term" value="F:zinc ion binding"/>
    <property type="evidence" value="ECO:0007669"/>
    <property type="project" value="UniProtKB-KW"/>
</dbReference>
<dbReference type="Proteomes" id="UP000517892">
    <property type="component" value="Unassembled WGS sequence"/>
</dbReference>
<dbReference type="EMBL" id="VYZI01000592">
    <property type="protein sequence ID" value="NWR78293.1"/>
    <property type="molecule type" value="Genomic_DNA"/>
</dbReference>
<keyword evidence="4 7" id="KW-0863">Zinc-finger</keyword>
<evidence type="ECO:0000256" key="5">
    <source>
        <dbReference type="ARBA" id="ARBA00022833"/>
    </source>
</evidence>
<gene>
    <name evidence="9" type="primary">Znf3_0</name>
    <name evidence="9" type="ORF">CENUNI_R08773</name>
</gene>
<dbReference type="Pfam" id="PF00096">
    <property type="entry name" value="zf-C2H2"/>
    <property type="match status" value="1"/>
</dbReference>
<keyword evidence="10" id="KW-1185">Reference proteome</keyword>
<evidence type="ECO:0000313" key="9">
    <source>
        <dbReference type="EMBL" id="NWR78293.1"/>
    </source>
</evidence>
<evidence type="ECO:0000259" key="8">
    <source>
        <dbReference type="PROSITE" id="PS50157"/>
    </source>
</evidence>
<dbReference type="GO" id="GO:0005634">
    <property type="term" value="C:nucleus"/>
    <property type="evidence" value="ECO:0007669"/>
    <property type="project" value="UniProtKB-SubCell"/>
</dbReference>
<comment type="subcellular location">
    <subcellularLocation>
        <location evidence="1">Nucleus</location>
    </subcellularLocation>
</comment>
<dbReference type="InterPro" id="IPR036236">
    <property type="entry name" value="Znf_C2H2_sf"/>
</dbReference>
<comment type="caution">
    <text evidence="9">The sequence shown here is derived from an EMBL/GenBank/DDBJ whole genome shotgun (WGS) entry which is preliminary data.</text>
</comment>
<dbReference type="OrthoDB" id="654211at2759"/>
<reference evidence="9 10" key="1">
    <citation type="submission" date="2019-09" db="EMBL/GenBank/DDBJ databases">
        <title>Bird 10,000 Genomes (B10K) Project - Family phase.</title>
        <authorList>
            <person name="Zhang G."/>
        </authorList>
    </citation>
    <scope>NUCLEOTIDE SEQUENCE [LARGE SCALE GENOMIC DNA]</scope>
    <source>
        <strain evidence="9">B10K-DU-017-25</strain>
        <tissue evidence="9">Mixed tissue sample</tissue>
    </source>
</reference>
<dbReference type="InterPro" id="IPR013087">
    <property type="entry name" value="Znf_C2H2_type"/>
</dbReference>
<dbReference type="SMART" id="SM00355">
    <property type="entry name" value="ZnF_C2H2"/>
    <property type="match status" value="1"/>
</dbReference>
<keyword evidence="3" id="KW-0677">Repeat</keyword>
<sequence>SFSGNAQLVQHQRVHTGEKPYGCSDCGKSFSVSSALRRHQRVHSGEKPYECVECGK</sequence>
<dbReference type="FunFam" id="3.30.160.60:FF:001498">
    <property type="entry name" value="Zinc finger protein 404"/>
    <property type="match status" value="1"/>
</dbReference>
<dbReference type="PROSITE" id="PS00028">
    <property type="entry name" value="ZINC_FINGER_C2H2_1"/>
    <property type="match status" value="1"/>
</dbReference>
<organism evidence="9 10">
    <name type="scientific">Centropus unirufus</name>
    <dbReference type="NCBI Taxonomy" id="1118519"/>
    <lineage>
        <taxon>Eukaryota</taxon>
        <taxon>Metazoa</taxon>
        <taxon>Chordata</taxon>
        <taxon>Craniata</taxon>
        <taxon>Vertebrata</taxon>
        <taxon>Euteleostomi</taxon>
        <taxon>Archelosauria</taxon>
        <taxon>Archosauria</taxon>
        <taxon>Dinosauria</taxon>
        <taxon>Saurischia</taxon>
        <taxon>Theropoda</taxon>
        <taxon>Coelurosauria</taxon>
        <taxon>Aves</taxon>
        <taxon>Neognathae</taxon>
        <taxon>Neoaves</taxon>
        <taxon>Otidimorphae</taxon>
        <taxon>Cuculiformes</taxon>
        <taxon>Centropidae</taxon>
        <taxon>Centropus</taxon>
    </lineage>
</organism>
<feature type="non-terminal residue" evidence="9">
    <location>
        <position position="1"/>
    </location>
</feature>
<dbReference type="PROSITE" id="PS50157">
    <property type="entry name" value="ZINC_FINGER_C2H2_2"/>
    <property type="match status" value="2"/>
</dbReference>
<dbReference type="Gene3D" id="3.30.160.60">
    <property type="entry name" value="Classic Zinc Finger"/>
    <property type="match status" value="3"/>
</dbReference>
<dbReference type="PANTHER" id="PTHR23226:SF416">
    <property type="entry name" value="FI01424P"/>
    <property type="match status" value="1"/>
</dbReference>
<name>A0A7K5A3P3_9AVES</name>
<protein>
    <submittedName>
        <fullName evidence="9">ZNF3 protein</fullName>
    </submittedName>
</protein>
<dbReference type="AlphaFoldDB" id="A0A7K5A3P3"/>
<keyword evidence="6" id="KW-0539">Nucleus</keyword>
<evidence type="ECO:0000256" key="4">
    <source>
        <dbReference type="ARBA" id="ARBA00022771"/>
    </source>
</evidence>
<proteinExistence type="predicted"/>
<dbReference type="FunFam" id="3.30.160.60:FF:001834">
    <property type="entry name" value="Zinc finger protein 836"/>
    <property type="match status" value="1"/>
</dbReference>
<evidence type="ECO:0000256" key="6">
    <source>
        <dbReference type="ARBA" id="ARBA00023242"/>
    </source>
</evidence>
<dbReference type="GO" id="GO:0000981">
    <property type="term" value="F:DNA-binding transcription factor activity, RNA polymerase II-specific"/>
    <property type="evidence" value="ECO:0007669"/>
    <property type="project" value="TreeGrafter"/>
</dbReference>
<evidence type="ECO:0000313" key="10">
    <source>
        <dbReference type="Proteomes" id="UP000517892"/>
    </source>
</evidence>
<evidence type="ECO:0000256" key="1">
    <source>
        <dbReference type="ARBA" id="ARBA00004123"/>
    </source>
</evidence>
<feature type="non-terminal residue" evidence="9">
    <location>
        <position position="56"/>
    </location>
</feature>
<dbReference type="GO" id="GO:0000978">
    <property type="term" value="F:RNA polymerase II cis-regulatory region sequence-specific DNA binding"/>
    <property type="evidence" value="ECO:0007669"/>
    <property type="project" value="TreeGrafter"/>
</dbReference>
<evidence type="ECO:0000256" key="2">
    <source>
        <dbReference type="ARBA" id="ARBA00022723"/>
    </source>
</evidence>
<dbReference type="SUPFAM" id="SSF57667">
    <property type="entry name" value="beta-beta-alpha zinc fingers"/>
    <property type="match status" value="1"/>
</dbReference>
<keyword evidence="5" id="KW-0862">Zinc</keyword>